<feature type="compositionally biased region" description="Low complexity" evidence="1">
    <location>
        <begin position="64"/>
        <end position="74"/>
    </location>
</feature>
<feature type="compositionally biased region" description="Basic residues" evidence="1">
    <location>
        <begin position="52"/>
        <end position="63"/>
    </location>
</feature>
<dbReference type="AlphaFoldDB" id="A0A8S1D787"/>
<evidence type="ECO:0000313" key="3">
    <source>
        <dbReference type="Proteomes" id="UP000494165"/>
    </source>
</evidence>
<reference evidence="2 3" key="1">
    <citation type="submission" date="2020-04" db="EMBL/GenBank/DDBJ databases">
        <authorList>
            <person name="Alioto T."/>
            <person name="Alioto T."/>
            <person name="Gomez Garrido J."/>
        </authorList>
    </citation>
    <scope>NUCLEOTIDE SEQUENCE [LARGE SCALE GENOMIC DNA]</scope>
</reference>
<evidence type="ECO:0000256" key="1">
    <source>
        <dbReference type="SAM" id="MobiDB-lite"/>
    </source>
</evidence>
<evidence type="ECO:0000313" key="2">
    <source>
        <dbReference type="EMBL" id="CAB3376095.1"/>
    </source>
</evidence>
<protein>
    <submittedName>
        <fullName evidence="2">Uncharacterized protein</fullName>
    </submittedName>
</protein>
<accession>A0A8S1D787</accession>
<keyword evidence="3" id="KW-1185">Reference proteome</keyword>
<name>A0A8S1D787_9INSE</name>
<gene>
    <name evidence="2" type="ORF">CLODIP_2_CD15699</name>
</gene>
<sequence>MCSGSGGLKLHHLICDQRTQKKLKKENLTSLQINEKLINFVQKTRTSEKSTKRTSLKHARRSRSSSSYATSAKKTSPENIHCRNISAIVSSSPNFSQD</sequence>
<proteinExistence type="predicted"/>
<dbReference type="Proteomes" id="UP000494165">
    <property type="component" value="Unassembled WGS sequence"/>
</dbReference>
<comment type="caution">
    <text evidence="2">The sequence shown here is derived from an EMBL/GenBank/DDBJ whole genome shotgun (WGS) entry which is preliminary data.</text>
</comment>
<dbReference type="EMBL" id="CADEPI010000123">
    <property type="protein sequence ID" value="CAB3376095.1"/>
    <property type="molecule type" value="Genomic_DNA"/>
</dbReference>
<feature type="region of interest" description="Disordered" evidence="1">
    <location>
        <begin position="44"/>
        <end position="83"/>
    </location>
</feature>
<organism evidence="2 3">
    <name type="scientific">Cloeon dipterum</name>
    <dbReference type="NCBI Taxonomy" id="197152"/>
    <lineage>
        <taxon>Eukaryota</taxon>
        <taxon>Metazoa</taxon>
        <taxon>Ecdysozoa</taxon>
        <taxon>Arthropoda</taxon>
        <taxon>Hexapoda</taxon>
        <taxon>Insecta</taxon>
        <taxon>Pterygota</taxon>
        <taxon>Palaeoptera</taxon>
        <taxon>Ephemeroptera</taxon>
        <taxon>Pisciforma</taxon>
        <taxon>Baetidae</taxon>
        <taxon>Cloeon</taxon>
    </lineage>
</organism>